<evidence type="ECO:0000256" key="4">
    <source>
        <dbReference type="ARBA" id="ARBA00022553"/>
    </source>
</evidence>
<keyword evidence="6 13" id="KW-0946">Virion</keyword>
<reference evidence="15" key="1">
    <citation type="submission" date="2016-10" db="EMBL/GenBank/DDBJ databases">
        <authorList>
            <person name="de Groot N.N."/>
        </authorList>
    </citation>
    <scope>NUCLEOTIDE SEQUENCE</scope>
    <source>
        <strain evidence="15">Reston virus/M.fascicularis-tc/USA/1989/Philippines89-AZ-1435</strain>
    </source>
</reference>
<feature type="compositionally biased region" description="Acidic residues" evidence="14">
    <location>
        <begin position="570"/>
        <end position="579"/>
    </location>
</feature>
<dbReference type="PIRSF" id="PIRSF003900">
    <property type="entry name" value="N_FiloV"/>
    <property type="match status" value="1"/>
</dbReference>
<evidence type="ECO:0000256" key="11">
    <source>
        <dbReference type="ARBA" id="ARBA00046636"/>
    </source>
</evidence>
<dbReference type="GO" id="GO:0003723">
    <property type="term" value="F:RNA binding"/>
    <property type="evidence" value="ECO:0007669"/>
    <property type="project" value="UniProtKB-KW"/>
</dbReference>
<dbReference type="GO" id="GO:0019074">
    <property type="term" value="P:viral RNA genome packaging"/>
    <property type="evidence" value="ECO:0007669"/>
    <property type="project" value="UniProtKB-UniRule"/>
</dbReference>
<keyword evidence="5 13" id="KW-0167">Capsid protein</keyword>
<evidence type="ECO:0000256" key="12">
    <source>
        <dbReference type="ARBA" id="ARBA00059530"/>
    </source>
</evidence>
<dbReference type="Pfam" id="PF05505">
    <property type="entry name" value="Ebola_NP"/>
    <property type="match status" value="1"/>
</dbReference>
<evidence type="ECO:0000256" key="14">
    <source>
        <dbReference type="SAM" id="MobiDB-lite"/>
    </source>
</evidence>
<evidence type="ECO:0000313" key="15">
    <source>
        <dbReference type="EMBL" id="APA16568.1"/>
    </source>
</evidence>
<evidence type="ECO:0000256" key="7">
    <source>
        <dbReference type="ARBA" id="ARBA00022884"/>
    </source>
</evidence>
<sequence length="739" mass="83400">MDRGTRRIWVSQNQGDTDLDYHKILTAGLTVQQGIVRQKIISVYLVDNLEAMCQLVIQAFEAGIDFQENADSFLLMLCLHHAYQGDYKLFLESNAVQYLEGHGFKFELRKKDGVNRLEELLPAATSGKNIRRTLAALPEEETTEANAGQFLSFASLFLPKLVVGEKACLEKVQRQIQVHAEQGLIQYPTAWQSVGHMMVIFRLMRTNFLIKYLLIHQGMHMVAGHDANDAVIANSVAQARFSGLLIVKTVLDHILQKTDQGVRLHPLARTAKVRNEVNAFKAALSSLAKHGEYAPFARLLNLSGVNNLEHGLYPQLSAIALGVATAHGSTLAGVNVGEQYQQLREAATEAEKQLQQYAESRELDSLGLDDQERRILMNFHQKKNEISFQQTNAMVTLRKERLAKLTEAITLASRPNLGSRQDDGNEIPFPGPISNNPDQDHLEDDPRDSRDTIIPNGAIDPEDGDFENYNGYHDDEVGTAGDLVLFDLDDHEDDNKAFEPQDSSPQSQREIERERLIHPPPGNNKDDNRASDNNQQSADSEEQGGQYNWHRGPERTTANRRLSPVHEEDTLMDQGDDDPSSLPPLESDDDDASSSQQDPDYTAVAPPAPVYRSAEAHEPPHKSSNEPAETSQLNEDPDIGQSKSMQKLEETYHHLLRTQGPFEAINYYHMMKDEPVIFSTDDGKEYTYPDSLEEAYPPWLTEKERLDKENCYIYINNQQFFWPVMSPRDKFLAILQHHQ</sequence>
<organism evidence="15">
    <name type="scientific">Reston ebolavirus</name>
    <dbReference type="NCBI Taxonomy" id="186539"/>
    <lineage>
        <taxon>Viruses</taxon>
        <taxon>Riboviria</taxon>
        <taxon>Orthornavirae</taxon>
        <taxon>Negarnaviricota</taxon>
        <taxon>Haploviricotina</taxon>
        <taxon>Monjiviricetes</taxon>
        <taxon>Mononegavirales</taxon>
        <taxon>Filoviridae</taxon>
        <taxon>Orthoebolavirus</taxon>
        <taxon>Orthoebolavirus restonense</taxon>
    </lineage>
</organism>
<keyword evidence="7 13" id="KW-0694">RNA-binding</keyword>
<evidence type="ECO:0000256" key="1">
    <source>
        <dbReference type="ARBA" id="ARBA00005492"/>
    </source>
</evidence>
<feature type="compositionally biased region" description="Basic and acidic residues" evidence="14">
    <location>
        <begin position="614"/>
        <end position="624"/>
    </location>
</feature>
<evidence type="ECO:0000256" key="8">
    <source>
        <dbReference type="ARBA" id="ARBA00023200"/>
    </source>
</evidence>
<accession>A0A1I9VT52</accession>
<keyword evidence="4" id="KW-0597">Phosphoprotein</keyword>
<dbReference type="GO" id="GO:0019029">
    <property type="term" value="C:helical viral capsid"/>
    <property type="evidence" value="ECO:0007669"/>
    <property type="project" value="UniProtKB-KW"/>
</dbReference>
<dbReference type="GO" id="GO:0030430">
    <property type="term" value="C:host cell cytoplasm"/>
    <property type="evidence" value="ECO:0007669"/>
    <property type="project" value="UniProtKB-SubCell"/>
</dbReference>
<protein>
    <recommendedName>
        <fullName evidence="2 13">Nucleoprotein</fullName>
    </recommendedName>
    <alternativeName>
        <fullName evidence="10 13">Nucleocapsid protein</fullName>
    </alternativeName>
</protein>
<evidence type="ECO:0000256" key="6">
    <source>
        <dbReference type="ARBA" id="ARBA00022844"/>
    </source>
</evidence>
<feature type="region of interest" description="Disordered" evidence="14">
    <location>
        <begin position="493"/>
        <end position="641"/>
    </location>
</feature>
<dbReference type="EMBL" id="KY008770">
    <property type="protein sequence ID" value="APA16568.1"/>
    <property type="molecule type" value="Viral_cRNA"/>
</dbReference>
<evidence type="ECO:0000256" key="5">
    <source>
        <dbReference type="ARBA" id="ARBA00022561"/>
    </source>
</evidence>
<evidence type="ECO:0000256" key="13">
    <source>
        <dbReference type="PIRNR" id="PIRNR003900"/>
    </source>
</evidence>
<comment type="similarity">
    <text evidence="1 13">Belongs to the filoviruses nucleoprotein family.</text>
</comment>
<dbReference type="InterPro" id="IPR008609">
    <property type="entry name" value="Ebola_NP"/>
</dbReference>
<dbReference type="GO" id="GO:1990904">
    <property type="term" value="C:ribonucleoprotein complex"/>
    <property type="evidence" value="ECO:0007669"/>
    <property type="project" value="UniProtKB-KW"/>
</dbReference>
<feature type="region of interest" description="Disordered" evidence="14">
    <location>
        <begin position="414"/>
        <end position="475"/>
    </location>
</feature>
<gene>
    <name evidence="15" type="primary">NP</name>
</gene>
<comment type="function">
    <text evidence="12">Oligomerizes into helical capsid to encapsidate the viral genome, protecting it from nucleases and the cellular innate immune response. VP35 binds to and stabilizes monomeric NP, keeping it soluble. Upon virus replication, NP is recruited to bind cooperatively viral genomic RNA and VP35 is released. The encapsidated genomic RNA is termed the nucleocapsid and serves as template for transcription and replication. The nucleocapsid is helical with a pitch of 10.81 NP per turn and a diameter of about 22nm. Each NP binds to six nucleotides of viral genomic RNA, three being exposed to the solvant and three hidden into the nucleocapsid. Also recruits host PPP2R5C phosphatase to dephosphorylate VP30 and thereby promote viral transcription. Upon virion assembly and budding, NP binds to VP24 and possibly host STAU1.</text>
</comment>
<name>A0A1I9VT52_9MONO</name>
<evidence type="ECO:0000256" key="10">
    <source>
        <dbReference type="ARBA" id="ARBA00033344"/>
    </source>
</evidence>
<keyword evidence="13" id="KW-0543">Viral nucleoprotein</keyword>
<evidence type="ECO:0000256" key="3">
    <source>
        <dbReference type="ARBA" id="ARBA00022497"/>
    </source>
</evidence>
<dbReference type="GO" id="GO:0019013">
    <property type="term" value="C:viral nucleocapsid"/>
    <property type="evidence" value="ECO:0007669"/>
    <property type="project" value="UniProtKB-UniRule"/>
</dbReference>
<evidence type="ECO:0000256" key="2">
    <source>
        <dbReference type="ARBA" id="ARBA00014389"/>
    </source>
</evidence>
<comment type="subcellular location">
    <subcellularLocation>
        <location evidence="13">Virion</location>
    </subcellularLocation>
    <subcellularLocation>
        <location evidence="13">Host cytoplasm</location>
    </subcellularLocation>
</comment>
<feature type="compositionally biased region" description="Polar residues" evidence="14">
    <location>
        <begin position="625"/>
        <end position="634"/>
    </location>
</feature>
<keyword evidence="3" id="KW-1139">Helical capsid protein</keyword>
<evidence type="ECO:0000256" key="9">
    <source>
        <dbReference type="ARBA" id="ARBA00023274"/>
    </source>
</evidence>
<feature type="compositionally biased region" description="Polar residues" evidence="14">
    <location>
        <begin position="531"/>
        <end position="546"/>
    </location>
</feature>
<comment type="subunit">
    <text evidence="11">Homooligomer. Homomultimerizes to form the nucleocapsid. Binds to viral genomic RNA. Interacts with VP35 and VP30 to form the nucleocapsid. Interacts with host PPP2R5C; this interaction leads to VP30 dephosphorylation and viral transcription. Interacts with VP24; this interaction facilitates nucleocapsid assembly and genome packaging. Interacts with matrix protein VP40; this interaction allows recruitment of the nucleocapsid into progeny virions. Interacts with host STAU1. Interacts with host NXF1 (via RNA-binding domain); this interaction recruits NXF1 to the inclusion bodies were viral replication takes place, probably to export viral mRNA-NXF1 complexes from these sites. Interacts with host CCDC92; this interaction sequesters NP in the host cytoplasm. Interacts with host TRIM14.</text>
</comment>
<proteinExistence type="inferred from homology"/>
<keyword evidence="8 13" id="KW-1035">Host cytoplasm</keyword>
<keyword evidence="9 13" id="KW-0687">Ribonucleoprotein</keyword>